<dbReference type="GO" id="GO:0005524">
    <property type="term" value="F:ATP binding"/>
    <property type="evidence" value="ECO:0007669"/>
    <property type="project" value="UniProtKB-KW"/>
</dbReference>
<keyword evidence="4" id="KW-0808">Transferase</keyword>
<keyword evidence="5" id="KW-0547">Nucleotide-binding</keyword>
<keyword evidence="11" id="KW-0732">Signal</keyword>
<feature type="chain" id="PRO_5012500449" description="histidine kinase" evidence="11">
    <location>
        <begin position="18"/>
        <end position="654"/>
    </location>
</feature>
<dbReference type="Gene3D" id="1.25.40.10">
    <property type="entry name" value="Tetratricopeptide repeat domain"/>
    <property type="match status" value="1"/>
</dbReference>
<name>A0A1M6YGE3_9FLAO</name>
<evidence type="ECO:0000256" key="10">
    <source>
        <dbReference type="SAM" id="Phobius"/>
    </source>
</evidence>
<keyword evidence="8" id="KW-0902">Two-component regulatory system</keyword>
<evidence type="ECO:0000256" key="11">
    <source>
        <dbReference type="SAM" id="SignalP"/>
    </source>
</evidence>
<dbReference type="PANTHER" id="PTHR24421">
    <property type="entry name" value="NITRATE/NITRITE SENSOR PROTEIN NARX-RELATED"/>
    <property type="match status" value="1"/>
</dbReference>
<dbReference type="Proteomes" id="UP000184069">
    <property type="component" value="Unassembled WGS sequence"/>
</dbReference>
<keyword evidence="10" id="KW-0812">Transmembrane</keyword>
<dbReference type="GO" id="GO:0016020">
    <property type="term" value="C:membrane"/>
    <property type="evidence" value="ECO:0007669"/>
    <property type="project" value="InterPro"/>
</dbReference>
<evidence type="ECO:0000256" key="3">
    <source>
        <dbReference type="ARBA" id="ARBA00022553"/>
    </source>
</evidence>
<dbReference type="RefSeq" id="WP_083188822.1">
    <property type="nucleotide sequence ID" value="NZ_FRBM01000002.1"/>
</dbReference>
<feature type="coiled-coil region" evidence="9">
    <location>
        <begin position="360"/>
        <end position="387"/>
    </location>
</feature>
<dbReference type="CDD" id="cd16917">
    <property type="entry name" value="HATPase_UhpB-NarQ-NarX-like"/>
    <property type="match status" value="1"/>
</dbReference>
<feature type="transmembrane region" description="Helical" evidence="10">
    <location>
        <begin position="402"/>
        <end position="425"/>
    </location>
</feature>
<dbReference type="OrthoDB" id="9778366at2"/>
<dbReference type="Gene3D" id="3.30.565.10">
    <property type="entry name" value="Histidine kinase-like ATPase, C-terminal domain"/>
    <property type="match status" value="1"/>
</dbReference>
<dbReference type="PANTHER" id="PTHR24421:SF10">
    <property type="entry name" value="NITRATE_NITRITE SENSOR PROTEIN NARQ"/>
    <property type="match status" value="1"/>
</dbReference>
<keyword evidence="9" id="KW-0175">Coiled coil</keyword>
<dbReference type="GO" id="GO:0046983">
    <property type="term" value="F:protein dimerization activity"/>
    <property type="evidence" value="ECO:0007669"/>
    <property type="project" value="InterPro"/>
</dbReference>
<keyword evidence="10" id="KW-0472">Membrane</keyword>
<dbReference type="InterPro" id="IPR003594">
    <property type="entry name" value="HATPase_dom"/>
</dbReference>
<dbReference type="Pfam" id="PF02518">
    <property type="entry name" value="HATPase_c"/>
    <property type="match status" value="1"/>
</dbReference>
<dbReference type="AlphaFoldDB" id="A0A1M6YGE3"/>
<feature type="coiled-coil region" evidence="9">
    <location>
        <begin position="433"/>
        <end position="460"/>
    </location>
</feature>
<organism evidence="13 14">
    <name type="scientific">Chryseobacterium contaminans</name>
    <dbReference type="NCBI Taxonomy" id="1423959"/>
    <lineage>
        <taxon>Bacteria</taxon>
        <taxon>Pseudomonadati</taxon>
        <taxon>Bacteroidota</taxon>
        <taxon>Flavobacteriia</taxon>
        <taxon>Flavobacteriales</taxon>
        <taxon>Weeksellaceae</taxon>
        <taxon>Chryseobacterium group</taxon>
        <taxon>Chryseobacterium</taxon>
    </lineage>
</organism>
<dbReference type="SUPFAM" id="SSF48452">
    <property type="entry name" value="TPR-like"/>
    <property type="match status" value="1"/>
</dbReference>
<dbReference type="PROSITE" id="PS50109">
    <property type="entry name" value="HIS_KIN"/>
    <property type="match status" value="1"/>
</dbReference>
<evidence type="ECO:0000256" key="2">
    <source>
        <dbReference type="ARBA" id="ARBA00012438"/>
    </source>
</evidence>
<dbReference type="SUPFAM" id="SSF55874">
    <property type="entry name" value="ATPase domain of HSP90 chaperone/DNA topoisomerase II/histidine kinase"/>
    <property type="match status" value="1"/>
</dbReference>
<evidence type="ECO:0000256" key="1">
    <source>
        <dbReference type="ARBA" id="ARBA00000085"/>
    </source>
</evidence>
<keyword evidence="3" id="KW-0597">Phosphoprotein</keyword>
<dbReference type="SMART" id="SM00387">
    <property type="entry name" value="HATPase_c"/>
    <property type="match status" value="1"/>
</dbReference>
<comment type="catalytic activity">
    <reaction evidence="1">
        <text>ATP + protein L-histidine = ADP + protein N-phospho-L-histidine.</text>
        <dbReference type="EC" id="2.7.13.3"/>
    </reaction>
</comment>
<evidence type="ECO:0000256" key="5">
    <source>
        <dbReference type="ARBA" id="ARBA00022741"/>
    </source>
</evidence>
<evidence type="ECO:0000256" key="8">
    <source>
        <dbReference type="ARBA" id="ARBA00023012"/>
    </source>
</evidence>
<feature type="domain" description="Histidine kinase" evidence="12">
    <location>
        <begin position="461"/>
        <end position="654"/>
    </location>
</feature>
<keyword evidence="10" id="KW-1133">Transmembrane helix</keyword>
<dbReference type="GO" id="GO:0000155">
    <property type="term" value="F:phosphorelay sensor kinase activity"/>
    <property type="evidence" value="ECO:0007669"/>
    <property type="project" value="InterPro"/>
</dbReference>
<evidence type="ECO:0000256" key="7">
    <source>
        <dbReference type="ARBA" id="ARBA00022840"/>
    </source>
</evidence>
<evidence type="ECO:0000313" key="14">
    <source>
        <dbReference type="Proteomes" id="UP000184069"/>
    </source>
</evidence>
<evidence type="ECO:0000313" key="13">
    <source>
        <dbReference type="EMBL" id="SHL17384.1"/>
    </source>
</evidence>
<evidence type="ECO:0000256" key="9">
    <source>
        <dbReference type="SAM" id="Coils"/>
    </source>
</evidence>
<protein>
    <recommendedName>
        <fullName evidence="2">histidine kinase</fullName>
        <ecNumber evidence="2">2.7.13.3</ecNumber>
    </recommendedName>
</protein>
<feature type="signal peptide" evidence="11">
    <location>
        <begin position="1"/>
        <end position="17"/>
    </location>
</feature>
<dbReference type="STRING" id="1423959.SAMN05444407_102509"/>
<dbReference type="InterPro" id="IPR011990">
    <property type="entry name" value="TPR-like_helical_dom_sf"/>
</dbReference>
<dbReference type="EC" id="2.7.13.3" evidence="2"/>
<evidence type="ECO:0000259" key="12">
    <source>
        <dbReference type="PROSITE" id="PS50109"/>
    </source>
</evidence>
<dbReference type="Gene3D" id="1.20.5.1930">
    <property type="match status" value="1"/>
</dbReference>
<sequence length="654" mass="74184">MFRALLLIFLLPLNSMAQLQWTDSGYADSLQNVLNKRITNRVKAETNYLLCQYWSYRDTAKAKQFLLAGQKAAQGSTFLTALYYFYEGSLYHSLNPEKAAFDYLKSDSLLAKEAIPQASYFRAKALFNYALLYDDKDNTGAAVDIVLNKVIPIAKKAGDQTLLGENYMYAGQFFQGAGQYKVAAQYYMQAMQQLQTTYKKSILFRVYIYAAQNYCLLKRMDDAKATLEKAKGLLPLYTDTKMLAEYYEVEALYLWQGEKQFMRAHQSLDKGMAIAKKLDEEYIYNSLQFSKYNLYMAEGKNSKAIETLNSLAKSELYLLKAENRKSVYNGLAQNYAAVNNMEQAYRWQKKYAETSDSLAQKRLAKNINELEIKYRTTENQKRILALEAEKKQAVLANKNNRLASGLLTAGCILLICIAAYSIILYRKNKKISAQQLKDIRQQQEIRLSQAMLQLQEEERSRMARDLHDGVGSMLAGIKINLSGIASEVDKPYTRCINDTMRQLDNSVAELRRIAHNLVPDVLLRYGLEVALQELAETLISPKTSIDLQCLNIRKDIAIGIQLSIYRIIQELLSNAVKHADASNILVQCSQNEHIFMIAVEDDGKGLDIEDPGISRGIGISNIKNRVAYLNGTIGYSRGKDQTGTIVNIELYVTE</sequence>
<gene>
    <name evidence="13" type="ORF">SAMN05444407_102509</name>
</gene>
<reference evidence="13 14" key="1">
    <citation type="submission" date="2016-11" db="EMBL/GenBank/DDBJ databases">
        <authorList>
            <person name="Jaros S."/>
            <person name="Januszkiewicz K."/>
            <person name="Wedrychowicz H."/>
        </authorList>
    </citation>
    <scope>NUCLEOTIDE SEQUENCE [LARGE SCALE GENOMIC DNA]</scope>
    <source>
        <strain evidence="13 14">DSM 27621</strain>
    </source>
</reference>
<dbReference type="Pfam" id="PF07730">
    <property type="entry name" value="HisKA_3"/>
    <property type="match status" value="1"/>
</dbReference>
<dbReference type="InterPro" id="IPR036890">
    <property type="entry name" value="HATPase_C_sf"/>
</dbReference>
<evidence type="ECO:0000256" key="6">
    <source>
        <dbReference type="ARBA" id="ARBA00022777"/>
    </source>
</evidence>
<keyword evidence="6 13" id="KW-0418">Kinase</keyword>
<keyword evidence="7" id="KW-0067">ATP-binding</keyword>
<proteinExistence type="predicted"/>
<dbReference type="EMBL" id="FRBM01000002">
    <property type="protein sequence ID" value="SHL17384.1"/>
    <property type="molecule type" value="Genomic_DNA"/>
</dbReference>
<dbReference type="InterPro" id="IPR005467">
    <property type="entry name" value="His_kinase_dom"/>
</dbReference>
<accession>A0A1M6YGE3</accession>
<dbReference type="InterPro" id="IPR011712">
    <property type="entry name" value="Sig_transdc_His_kin_sub3_dim/P"/>
</dbReference>
<evidence type="ECO:0000256" key="4">
    <source>
        <dbReference type="ARBA" id="ARBA00022679"/>
    </source>
</evidence>
<dbReference type="InterPro" id="IPR050482">
    <property type="entry name" value="Sensor_HK_TwoCompSys"/>
</dbReference>